<feature type="compositionally biased region" description="Basic and acidic residues" evidence="1">
    <location>
        <begin position="119"/>
        <end position="131"/>
    </location>
</feature>
<feature type="region of interest" description="Disordered" evidence="1">
    <location>
        <begin position="112"/>
        <end position="144"/>
    </location>
</feature>
<name>A0A6G1EQD2_9ORYZ</name>
<dbReference type="EMBL" id="SPHZ02000003">
    <property type="protein sequence ID" value="KAF0926795.1"/>
    <property type="molecule type" value="Genomic_DNA"/>
</dbReference>
<evidence type="ECO:0000313" key="3">
    <source>
        <dbReference type="Proteomes" id="UP000479710"/>
    </source>
</evidence>
<reference evidence="2 3" key="1">
    <citation type="submission" date="2019-11" db="EMBL/GenBank/DDBJ databases">
        <title>Whole genome sequence of Oryza granulata.</title>
        <authorList>
            <person name="Li W."/>
        </authorList>
    </citation>
    <scope>NUCLEOTIDE SEQUENCE [LARGE SCALE GENOMIC DNA]</scope>
    <source>
        <strain evidence="3">cv. Menghai</strain>
        <tissue evidence="2">Leaf</tissue>
    </source>
</reference>
<evidence type="ECO:0000256" key="1">
    <source>
        <dbReference type="SAM" id="MobiDB-lite"/>
    </source>
</evidence>
<keyword evidence="3" id="KW-1185">Reference proteome</keyword>
<sequence length="144" mass="15293">MQHATCVLVGAVGEEWIGSAVDGWLHVPDLVKRGGLLILDIPSHHGLLDLSRHRTLIILVLPLSSRLCIRSRCYHQGPLLAPGAEVFGAETWVSALLAVAMVATHGSSLPLPKVAANHESARSDRGPRQGDDEGEEEDDGVGDG</sequence>
<proteinExistence type="predicted"/>
<protein>
    <submittedName>
        <fullName evidence="2">Uncharacterized protein</fullName>
    </submittedName>
</protein>
<evidence type="ECO:0000313" key="2">
    <source>
        <dbReference type="EMBL" id="KAF0926795.1"/>
    </source>
</evidence>
<dbReference type="AlphaFoldDB" id="A0A6G1EQD2"/>
<gene>
    <name evidence="2" type="ORF">E2562_027397</name>
</gene>
<dbReference type="Proteomes" id="UP000479710">
    <property type="component" value="Unassembled WGS sequence"/>
</dbReference>
<accession>A0A6G1EQD2</accession>
<organism evidence="2 3">
    <name type="scientific">Oryza meyeriana var. granulata</name>
    <dbReference type="NCBI Taxonomy" id="110450"/>
    <lineage>
        <taxon>Eukaryota</taxon>
        <taxon>Viridiplantae</taxon>
        <taxon>Streptophyta</taxon>
        <taxon>Embryophyta</taxon>
        <taxon>Tracheophyta</taxon>
        <taxon>Spermatophyta</taxon>
        <taxon>Magnoliopsida</taxon>
        <taxon>Liliopsida</taxon>
        <taxon>Poales</taxon>
        <taxon>Poaceae</taxon>
        <taxon>BOP clade</taxon>
        <taxon>Oryzoideae</taxon>
        <taxon>Oryzeae</taxon>
        <taxon>Oryzinae</taxon>
        <taxon>Oryza</taxon>
        <taxon>Oryza meyeriana</taxon>
    </lineage>
</organism>
<feature type="compositionally biased region" description="Acidic residues" evidence="1">
    <location>
        <begin position="132"/>
        <end position="144"/>
    </location>
</feature>
<comment type="caution">
    <text evidence="2">The sequence shown here is derived from an EMBL/GenBank/DDBJ whole genome shotgun (WGS) entry which is preliminary data.</text>
</comment>